<reference evidence="2 3" key="1">
    <citation type="journal article" date="2020" name="ISME J.">
        <title>Uncovering the hidden diversity of litter-decomposition mechanisms in mushroom-forming fungi.</title>
        <authorList>
            <person name="Floudas D."/>
            <person name="Bentzer J."/>
            <person name="Ahren D."/>
            <person name="Johansson T."/>
            <person name="Persson P."/>
            <person name="Tunlid A."/>
        </authorList>
    </citation>
    <scope>NUCLEOTIDE SEQUENCE [LARGE SCALE GENOMIC DNA]</scope>
    <source>
        <strain evidence="2 3">CBS 661.87</strain>
    </source>
</reference>
<dbReference type="PROSITE" id="PS50280">
    <property type="entry name" value="SET"/>
    <property type="match status" value="1"/>
</dbReference>
<dbReference type="InterPro" id="IPR046341">
    <property type="entry name" value="SET_dom_sf"/>
</dbReference>
<dbReference type="InterPro" id="IPR001214">
    <property type="entry name" value="SET_dom"/>
</dbReference>
<evidence type="ECO:0000313" key="2">
    <source>
        <dbReference type="EMBL" id="KAF5377579.1"/>
    </source>
</evidence>
<sequence length="180" mass="19950">MSPPRWPSQLQYLQSSQFHSSVPHVTRLTILGNPKGPAAPHRPPVVIRPISSTSHPAYGQYGLFAAKKIPPKTHIIDYIGEIHCDDRPDSDYDLSLYRGHDGVNVGIDASKMGNEARFINDYRGVTAKPNAIFSDTKTPWGEMCMIVCSSGQEIKKGEEILVSYGKAWWRARSSDSLIAV</sequence>
<dbReference type="SMART" id="SM00317">
    <property type="entry name" value="SET"/>
    <property type="match status" value="1"/>
</dbReference>
<name>A0A8H5H6I5_9AGAR</name>
<dbReference type="EMBL" id="JAACJP010000023">
    <property type="protein sequence ID" value="KAF5377579.1"/>
    <property type="molecule type" value="Genomic_DNA"/>
</dbReference>
<comment type="caution">
    <text evidence="2">The sequence shown here is derived from an EMBL/GenBank/DDBJ whole genome shotgun (WGS) entry which is preliminary data.</text>
</comment>
<dbReference type="Gene3D" id="2.170.270.10">
    <property type="entry name" value="SET domain"/>
    <property type="match status" value="1"/>
</dbReference>
<evidence type="ECO:0000313" key="3">
    <source>
        <dbReference type="Proteomes" id="UP000565441"/>
    </source>
</evidence>
<evidence type="ECO:0000259" key="1">
    <source>
        <dbReference type="PROSITE" id="PS50280"/>
    </source>
</evidence>
<accession>A0A8H5H6I5</accession>
<keyword evidence="3" id="KW-1185">Reference proteome</keyword>
<feature type="domain" description="SET" evidence="1">
    <location>
        <begin position="43"/>
        <end position="165"/>
    </location>
</feature>
<organism evidence="2 3">
    <name type="scientific">Tricholomella constricta</name>
    <dbReference type="NCBI Taxonomy" id="117010"/>
    <lineage>
        <taxon>Eukaryota</taxon>
        <taxon>Fungi</taxon>
        <taxon>Dikarya</taxon>
        <taxon>Basidiomycota</taxon>
        <taxon>Agaricomycotina</taxon>
        <taxon>Agaricomycetes</taxon>
        <taxon>Agaricomycetidae</taxon>
        <taxon>Agaricales</taxon>
        <taxon>Tricholomatineae</taxon>
        <taxon>Lyophyllaceae</taxon>
        <taxon>Tricholomella</taxon>
    </lineage>
</organism>
<dbReference type="SUPFAM" id="SSF82199">
    <property type="entry name" value="SET domain"/>
    <property type="match status" value="1"/>
</dbReference>
<dbReference type="OrthoDB" id="5792673at2759"/>
<proteinExistence type="predicted"/>
<protein>
    <recommendedName>
        <fullName evidence="1">SET domain-containing protein</fullName>
    </recommendedName>
</protein>
<dbReference type="Pfam" id="PF00856">
    <property type="entry name" value="SET"/>
    <property type="match status" value="1"/>
</dbReference>
<dbReference type="AlphaFoldDB" id="A0A8H5H6I5"/>
<dbReference type="Proteomes" id="UP000565441">
    <property type="component" value="Unassembled WGS sequence"/>
</dbReference>
<gene>
    <name evidence="2" type="ORF">D9615_005146</name>
</gene>